<dbReference type="Pfam" id="PF02086">
    <property type="entry name" value="MethyltransfD12"/>
    <property type="match status" value="1"/>
</dbReference>
<keyword evidence="3 7" id="KW-0489">Methyltransferase</keyword>
<dbReference type="PRINTS" id="PR00505">
    <property type="entry name" value="D12N6MTFRASE"/>
</dbReference>
<comment type="catalytic activity">
    <reaction evidence="6">
        <text>a 2'-deoxyadenosine in DNA + S-adenosyl-L-methionine = an N(6)-methyl-2'-deoxyadenosine in DNA + S-adenosyl-L-homocysteine + H(+)</text>
        <dbReference type="Rhea" id="RHEA:15197"/>
        <dbReference type="Rhea" id="RHEA-COMP:12418"/>
        <dbReference type="Rhea" id="RHEA-COMP:12419"/>
        <dbReference type="ChEBI" id="CHEBI:15378"/>
        <dbReference type="ChEBI" id="CHEBI:57856"/>
        <dbReference type="ChEBI" id="CHEBI:59789"/>
        <dbReference type="ChEBI" id="CHEBI:90615"/>
        <dbReference type="ChEBI" id="CHEBI:90616"/>
        <dbReference type="EC" id="2.1.1.72"/>
    </reaction>
</comment>
<evidence type="ECO:0000256" key="3">
    <source>
        <dbReference type="ARBA" id="ARBA00022603"/>
    </source>
</evidence>
<keyword evidence="4" id="KW-0808">Transferase</keyword>
<dbReference type="SUPFAM" id="SSF53335">
    <property type="entry name" value="S-adenosyl-L-methionine-dependent methyltransferases"/>
    <property type="match status" value="1"/>
</dbReference>
<evidence type="ECO:0000256" key="2">
    <source>
        <dbReference type="ARBA" id="ARBA00011900"/>
    </source>
</evidence>
<evidence type="ECO:0000313" key="8">
    <source>
        <dbReference type="Proteomes" id="UP000257075"/>
    </source>
</evidence>
<dbReference type="InterPro" id="IPR012327">
    <property type="entry name" value="MeTrfase_D12"/>
</dbReference>
<dbReference type="Gene3D" id="3.40.50.150">
    <property type="entry name" value="Vaccinia Virus protein VP39"/>
    <property type="match status" value="1"/>
</dbReference>
<dbReference type="Proteomes" id="UP000257075">
    <property type="component" value="Segment"/>
</dbReference>
<dbReference type="GO" id="GO:0009307">
    <property type="term" value="P:DNA restriction-modification system"/>
    <property type="evidence" value="ECO:0007669"/>
    <property type="project" value="InterPro"/>
</dbReference>
<evidence type="ECO:0000256" key="5">
    <source>
        <dbReference type="ARBA" id="ARBA00022691"/>
    </source>
</evidence>
<organism evidence="7 8">
    <name type="scientific">Lactococcus phage 79201</name>
    <dbReference type="NCBI Taxonomy" id="2029672"/>
    <lineage>
        <taxon>Viruses</taxon>
        <taxon>Duplodnaviria</taxon>
        <taxon>Heunggongvirae</taxon>
        <taxon>Uroviricota</taxon>
        <taxon>Caudoviricetes</taxon>
        <taxon>Skunavirus</taxon>
        <taxon>Skunavirus sv79201</taxon>
    </lineage>
</organism>
<proteinExistence type="inferred from homology"/>
<evidence type="ECO:0000256" key="4">
    <source>
        <dbReference type="ARBA" id="ARBA00022679"/>
    </source>
</evidence>
<dbReference type="Gene3D" id="1.10.1020.10">
    <property type="entry name" value="Adenine-specific Methyltransferase, Domain 2"/>
    <property type="match status" value="1"/>
</dbReference>
<comment type="similarity">
    <text evidence="1">Belongs to the N(4)/N(6)-methyltransferase family.</text>
</comment>
<sequence>MLSLDENKIRKGKPIGLPYQGSKKKISKKIIGIIKQNFGTDRPIYDIFGGGGAITAECISNGLEVHYNDLDKDITNAFERVISQDREWIKTLIISRTEFFEIKAKENKTTDDFLKLLLNSFGNSMKTFMYSKEISDLKYNLAKEIIGNYDVFSGYRQTETYKKVTSGSEWDWFNEKKCRSLEQLGQLQQIERLQQLEQLNEIKVTNKSYRDFSEVSGAILYLDPPYEGTAHDGYKGKKQKRIVKPEVYKEMRDKLLKLEKGTKIEHDSFIFSLGVDDNNKNRMYYKDVSSSFDSQDFYDWAFEMSKSNIVIISSYSISDERFEVVYSFDKARGTFQGGQSNKAKNEKLFMVKNS</sequence>
<gene>
    <name evidence="7" type="ORF">79201_33</name>
</gene>
<protein>
    <recommendedName>
        <fullName evidence="2">site-specific DNA-methyltransferase (adenine-specific)</fullName>
        <ecNumber evidence="2">2.1.1.72</ecNumber>
    </recommendedName>
</protein>
<evidence type="ECO:0000313" key="7">
    <source>
        <dbReference type="EMBL" id="ASZ71771.1"/>
    </source>
</evidence>
<dbReference type="GO" id="GO:0032259">
    <property type="term" value="P:methylation"/>
    <property type="evidence" value="ECO:0007669"/>
    <property type="project" value="UniProtKB-KW"/>
</dbReference>
<keyword evidence="8" id="KW-1185">Reference proteome</keyword>
<keyword evidence="5" id="KW-0949">S-adenosyl-L-methionine</keyword>
<dbReference type="EMBL" id="MF448568">
    <property type="protein sequence ID" value="ASZ71771.1"/>
    <property type="molecule type" value="Genomic_DNA"/>
</dbReference>
<dbReference type="EC" id="2.1.1.72" evidence="2"/>
<accession>A0A343JQJ8</accession>
<evidence type="ECO:0000256" key="1">
    <source>
        <dbReference type="ARBA" id="ARBA00006594"/>
    </source>
</evidence>
<dbReference type="InterPro" id="IPR023095">
    <property type="entry name" value="Ade_MeTrfase_dom_2"/>
</dbReference>
<reference evidence="7 8" key="1">
    <citation type="submission" date="2017-07" db="EMBL/GenBank/DDBJ databases">
        <title>Comparative genome analysis of lactococcal phages belonging to the virulent 936 group.</title>
        <authorList>
            <person name="Oliveira J."/>
        </authorList>
    </citation>
    <scope>NUCLEOTIDE SEQUENCE [LARGE SCALE GENOMIC DNA]</scope>
</reference>
<evidence type="ECO:0000256" key="6">
    <source>
        <dbReference type="ARBA" id="ARBA00047942"/>
    </source>
</evidence>
<dbReference type="InterPro" id="IPR029063">
    <property type="entry name" value="SAM-dependent_MTases_sf"/>
</dbReference>
<dbReference type="GO" id="GO:0009007">
    <property type="term" value="F:site-specific DNA-methyltransferase (adenine-specific) activity"/>
    <property type="evidence" value="ECO:0007669"/>
    <property type="project" value="UniProtKB-EC"/>
</dbReference>
<name>A0A343JQJ8_9CAUD</name>